<dbReference type="InterPro" id="IPR000847">
    <property type="entry name" value="LysR_HTH_N"/>
</dbReference>
<dbReference type="RefSeq" id="WP_158060446.1">
    <property type="nucleotide sequence ID" value="NZ_CP044427.1"/>
</dbReference>
<dbReference type="GO" id="GO:0003677">
    <property type="term" value="F:DNA binding"/>
    <property type="evidence" value="ECO:0007669"/>
    <property type="project" value="UniProtKB-KW"/>
</dbReference>
<evidence type="ECO:0000256" key="2">
    <source>
        <dbReference type="ARBA" id="ARBA00023015"/>
    </source>
</evidence>
<dbReference type="KEGG" id="serw:FY030_04375"/>
<dbReference type="PRINTS" id="PR00039">
    <property type="entry name" value="HTHLYSR"/>
</dbReference>
<dbReference type="Gene3D" id="3.40.190.10">
    <property type="entry name" value="Periplasmic binding protein-like II"/>
    <property type="match status" value="2"/>
</dbReference>
<dbReference type="InterPro" id="IPR005119">
    <property type="entry name" value="LysR_subst-bd"/>
</dbReference>
<dbReference type="SUPFAM" id="SSF46785">
    <property type="entry name" value="Winged helix' DNA-binding domain"/>
    <property type="match status" value="1"/>
</dbReference>
<dbReference type="SUPFAM" id="SSF53850">
    <property type="entry name" value="Periplasmic binding protein-like II"/>
    <property type="match status" value="1"/>
</dbReference>
<accession>A0A5J6V4B0</accession>
<dbReference type="InterPro" id="IPR036390">
    <property type="entry name" value="WH_DNA-bd_sf"/>
</dbReference>
<keyword evidence="7" id="KW-1185">Reference proteome</keyword>
<evidence type="ECO:0000313" key="6">
    <source>
        <dbReference type="EMBL" id="QFG68056.1"/>
    </source>
</evidence>
<dbReference type="Gene3D" id="1.10.10.10">
    <property type="entry name" value="Winged helix-like DNA-binding domain superfamily/Winged helix DNA-binding domain"/>
    <property type="match status" value="1"/>
</dbReference>
<keyword evidence="3" id="KW-0238">DNA-binding</keyword>
<protein>
    <submittedName>
        <fullName evidence="6">LysR family transcriptional regulator</fullName>
    </submittedName>
</protein>
<evidence type="ECO:0000256" key="4">
    <source>
        <dbReference type="ARBA" id="ARBA00023163"/>
    </source>
</evidence>
<dbReference type="PANTHER" id="PTHR30346">
    <property type="entry name" value="TRANSCRIPTIONAL DUAL REGULATOR HCAR-RELATED"/>
    <property type="match status" value="1"/>
</dbReference>
<keyword evidence="4" id="KW-0804">Transcription</keyword>
<evidence type="ECO:0000313" key="7">
    <source>
        <dbReference type="Proteomes" id="UP000326546"/>
    </source>
</evidence>
<dbReference type="PANTHER" id="PTHR30346:SF29">
    <property type="entry name" value="LYSR SUBSTRATE-BINDING"/>
    <property type="match status" value="1"/>
</dbReference>
<evidence type="ECO:0000256" key="3">
    <source>
        <dbReference type="ARBA" id="ARBA00023125"/>
    </source>
</evidence>
<keyword evidence="2" id="KW-0805">Transcription regulation</keyword>
<proteinExistence type="inferred from homology"/>
<dbReference type="OrthoDB" id="3673085at2"/>
<dbReference type="AlphaFoldDB" id="A0A5J6V4B0"/>
<organism evidence="6 7">
    <name type="scientific">Ornithinimicrobium pratense</name>
    <dbReference type="NCBI Taxonomy" id="2593973"/>
    <lineage>
        <taxon>Bacteria</taxon>
        <taxon>Bacillati</taxon>
        <taxon>Actinomycetota</taxon>
        <taxon>Actinomycetes</taxon>
        <taxon>Micrococcales</taxon>
        <taxon>Ornithinimicrobiaceae</taxon>
        <taxon>Ornithinimicrobium</taxon>
    </lineage>
</organism>
<evidence type="ECO:0000259" key="5">
    <source>
        <dbReference type="PROSITE" id="PS50931"/>
    </source>
</evidence>
<feature type="domain" description="HTH lysR-type" evidence="5">
    <location>
        <begin position="2"/>
        <end position="59"/>
    </location>
</feature>
<name>A0A5J6V4B0_9MICO</name>
<dbReference type="GO" id="GO:0032993">
    <property type="term" value="C:protein-DNA complex"/>
    <property type="evidence" value="ECO:0007669"/>
    <property type="project" value="TreeGrafter"/>
</dbReference>
<comment type="similarity">
    <text evidence="1">Belongs to the LysR transcriptional regulatory family.</text>
</comment>
<dbReference type="Pfam" id="PF03466">
    <property type="entry name" value="LysR_substrate"/>
    <property type="match status" value="1"/>
</dbReference>
<dbReference type="Pfam" id="PF00126">
    <property type="entry name" value="HTH_1"/>
    <property type="match status" value="1"/>
</dbReference>
<dbReference type="Proteomes" id="UP000326546">
    <property type="component" value="Chromosome"/>
</dbReference>
<dbReference type="EMBL" id="CP044427">
    <property type="protein sequence ID" value="QFG68056.1"/>
    <property type="molecule type" value="Genomic_DNA"/>
</dbReference>
<dbReference type="PROSITE" id="PS50931">
    <property type="entry name" value="HTH_LYSR"/>
    <property type="match status" value="1"/>
</dbReference>
<dbReference type="InterPro" id="IPR036388">
    <property type="entry name" value="WH-like_DNA-bd_sf"/>
</dbReference>
<reference evidence="6 7" key="1">
    <citation type="submission" date="2019-09" db="EMBL/GenBank/DDBJ databases">
        <title>Serinicoccus pratensis sp. nov., isolated from meadow soil.</title>
        <authorList>
            <person name="Zhang W."/>
        </authorList>
    </citation>
    <scope>NUCLEOTIDE SEQUENCE [LARGE SCALE GENOMIC DNA]</scope>
    <source>
        <strain evidence="6 7">W204</strain>
    </source>
</reference>
<dbReference type="GO" id="GO:0003700">
    <property type="term" value="F:DNA-binding transcription factor activity"/>
    <property type="evidence" value="ECO:0007669"/>
    <property type="project" value="InterPro"/>
</dbReference>
<dbReference type="CDD" id="cd08423">
    <property type="entry name" value="PBP2_LTTR_like_6"/>
    <property type="match status" value="1"/>
</dbReference>
<evidence type="ECO:0000256" key="1">
    <source>
        <dbReference type="ARBA" id="ARBA00009437"/>
    </source>
</evidence>
<dbReference type="FunFam" id="1.10.10.10:FF:000001">
    <property type="entry name" value="LysR family transcriptional regulator"/>
    <property type="match status" value="1"/>
</dbReference>
<gene>
    <name evidence="6" type="ORF">FY030_04375</name>
</gene>
<sequence length="321" mass="33915">MFDVAGLRVMRAIAEQGSFTAAANSLGYTQPAISQMVRRLEQRTGTALVERSGRTVRLTEAGSLLADRAADILDRIEKAQAEVSAIAGLQAGRVRLMAFPSSSATLVPRALARLRASHPAVTVQFSEAEPPESLAALRSGEVDLAVAFSYEGNDPGRGVDDLSGLDVFDVLTDPVMLVLPKDHELGAQDAVNLADLEAEQWIAGCPRCRGHLLTLAHKAGFDPEVAFETEDYVAVLGLVAAGLGVALVPHLILTTVSHPDVVVRPVVPPSRRVVQVITTPDLRRVPAVAAALDALSSSAAELRGNPCDHQACEEIEGDQAS</sequence>